<comment type="caution">
    <text evidence="2">The sequence shown here is derived from an EMBL/GenBank/DDBJ whole genome shotgun (WGS) entry which is preliminary data.</text>
</comment>
<dbReference type="EMBL" id="JAACJJ010000015">
    <property type="protein sequence ID" value="KAF5325063.1"/>
    <property type="molecule type" value="Genomic_DNA"/>
</dbReference>
<evidence type="ECO:0000313" key="3">
    <source>
        <dbReference type="Proteomes" id="UP000567179"/>
    </source>
</evidence>
<name>A0A8H5F6I4_9AGAR</name>
<organism evidence="2 3">
    <name type="scientific">Psilocybe cf. subviscida</name>
    <dbReference type="NCBI Taxonomy" id="2480587"/>
    <lineage>
        <taxon>Eukaryota</taxon>
        <taxon>Fungi</taxon>
        <taxon>Dikarya</taxon>
        <taxon>Basidiomycota</taxon>
        <taxon>Agaricomycotina</taxon>
        <taxon>Agaricomycetes</taxon>
        <taxon>Agaricomycetidae</taxon>
        <taxon>Agaricales</taxon>
        <taxon>Agaricineae</taxon>
        <taxon>Strophariaceae</taxon>
        <taxon>Psilocybe</taxon>
    </lineage>
</organism>
<dbReference type="Proteomes" id="UP000567179">
    <property type="component" value="Unassembled WGS sequence"/>
</dbReference>
<dbReference type="AlphaFoldDB" id="A0A8H5F6I4"/>
<sequence length="66" mass="7920">MAKQPLNLEARRVRMVIVALPILVASSWVMYKRIYWGEEQRQLPTRLDENNRGVRLLDRETPEERQ</sequence>
<reference evidence="2 3" key="1">
    <citation type="journal article" date="2020" name="ISME J.">
        <title>Uncovering the hidden diversity of litter-decomposition mechanisms in mushroom-forming fungi.</title>
        <authorList>
            <person name="Floudas D."/>
            <person name="Bentzer J."/>
            <person name="Ahren D."/>
            <person name="Johansson T."/>
            <person name="Persson P."/>
            <person name="Tunlid A."/>
        </authorList>
    </citation>
    <scope>NUCLEOTIDE SEQUENCE [LARGE SCALE GENOMIC DNA]</scope>
    <source>
        <strain evidence="2 3">CBS 101986</strain>
    </source>
</reference>
<evidence type="ECO:0000313" key="2">
    <source>
        <dbReference type="EMBL" id="KAF5325063.1"/>
    </source>
</evidence>
<dbReference type="OrthoDB" id="3784821at2759"/>
<feature type="transmembrane region" description="Helical" evidence="1">
    <location>
        <begin position="12"/>
        <end position="31"/>
    </location>
</feature>
<proteinExistence type="predicted"/>
<keyword evidence="1" id="KW-0812">Transmembrane</keyword>
<keyword evidence="3" id="KW-1185">Reference proteome</keyword>
<accession>A0A8H5F6I4</accession>
<gene>
    <name evidence="2" type="ORF">D9619_009897</name>
</gene>
<protein>
    <submittedName>
        <fullName evidence="2">Uncharacterized protein</fullName>
    </submittedName>
</protein>
<keyword evidence="1" id="KW-1133">Transmembrane helix</keyword>
<keyword evidence="1" id="KW-0472">Membrane</keyword>
<evidence type="ECO:0000256" key="1">
    <source>
        <dbReference type="SAM" id="Phobius"/>
    </source>
</evidence>